<dbReference type="EC" id="2.7.13.3" evidence="3"/>
<dbReference type="CDD" id="cd00082">
    <property type="entry name" value="HisKA"/>
    <property type="match status" value="1"/>
</dbReference>
<name>A0A951P8Z3_9CYAN</name>
<feature type="transmembrane region" description="Helical" evidence="9">
    <location>
        <begin position="219"/>
        <end position="242"/>
    </location>
</feature>
<keyword evidence="9" id="KW-0472">Membrane</keyword>
<comment type="subcellular location">
    <subcellularLocation>
        <location evidence="2">Membrane</location>
    </subcellularLocation>
</comment>
<dbReference type="InterPro" id="IPR005467">
    <property type="entry name" value="His_kinase_dom"/>
</dbReference>
<dbReference type="EMBL" id="JAHHHV010000036">
    <property type="protein sequence ID" value="MBW4465276.1"/>
    <property type="molecule type" value="Genomic_DNA"/>
</dbReference>
<dbReference type="PROSITE" id="PS50885">
    <property type="entry name" value="HAMP"/>
    <property type="match status" value="1"/>
</dbReference>
<dbReference type="Gene3D" id="3.30.565.10">
    <property type="entry name" value="Histidine kinase-like ATPase, C-terminal domain"/>
    <property type="match status" value="1"/>
</dbReference>
<dbReference type="Pfam" id="PF00672">
    <property type="entry name" value="HAMP"/>
    <property type="match status" value="1"/>
</dbReference>
<dbReference type="SUPFAM" id="SSF55874">
    <property type="entry name" value="ATPase domain of HSP90 chaperone/DNA topoisomerase II/histidine kinase"/>
    <property type="match status" value="1"/>
</dbReference>
<gene>
    <name evidence="12" type="ORF">KME07_07520</name>
</gene>
<feature type="domain" description="Histidine kinase" evidence="10">
    <location>
        <begin position="345"/>
        <end position="603"/>
    </location>
</feature>
<dbReference type="Pfam" id="PF02518">
    <property type="entry name" value="HATPase_c"/>
    <property type="match status" value="1"/>
</dbReference>
<evidence type="ECO:0000256" key="9">
    <source>
        <dbReference type="SAM" id="Phobius"/>
    </source>
</evidence>
<dbReference type="InterPro" id="IPR003661">
    <property type="entry name" value="HisK_dim/P_dom"/>
</dbReference>
<dbReference type="AlphaFoldDB" id="A0A951P8Z3"/>
<reference evidence="12" key="1">
    <citation type="submission" date="2021-05" db="EMBL/GenBank/DDBJ databases">
        <authorList>
            <person name="Pietrasiak N."/>
            <person name="Ward R."/>
            <person name="Stajich J.E."/>
            <person name="Kurbessoian T."/>
        </authorList>
    </citation>
    <scope>NUCLEOTIDE SEQUENCE</scope>
    <source>
        <strain evidence="12">GSE-TBD4-15B</strain>
    </source>
</reference>
<dbReference type="GO" id="GO:0000155">
    <property type="term" value="F:phosphorelay sensor kinase activity"/>
    <property type="evidence" value="ECO:0007669"/>
    <property type="project" value="InterPro"/>
</dbReference>
<dbReference type="InterPro" id="IPR036097">
    <property type="entry name" value="HisK_dim/P_sf"/>
</dbReference>
<sequence length="619" mass="68550">MAGKTLKRYLSNLKVGQKIGLGYSLALGIAVSGAGAGVGVGAYSHRQAEQRSEHARQEVELLSRLQSRLLLAQTHQQSLILLKQNPSEFEEEYNHLVEYKVEMQIAWAELKQFAAATSEQPDLKTSAQLQTLLKTYDPVPKNYSQEIDRRLQQIRSFDLTELNQIERAHQLFVEFTQSSVAMELDAITDTLVGLIDEAYQNQQQAEVAQDQADAVARKIVVVSIGLSIAIAALLATVISRAIAQPIEALTRIAQRSTEESNFDLQAQIQQEDEIGMLAGAFNTLIASVKQLLAQQQSAHAQLAGYSQSLEAQIQERNQLLEELQRTQTQIVHSEKMSALGQMVAGVAHEINNPVNFIYGNLNHIQEYVENLLSFVQLYQNHCPDPAAAIQDKAEELDLEFIQADLPKILASMRMGTERIREIVLSLRNFSRMDEAEFKAVDLHEGIDSTLLILQHRLKESPEHPAIQVICDYGSLPLVECYPSQLNQMFMNILANAIDALEESNVSRSYQDIEADPSQITISTAVVDADWVKIIIADNGAGMPAAVRQRIFNPFFTTKTIGKGTGMGLSISHQIVTQKHGGKLDCYSTAGKGTEFVIQIPVHQQSNPVSQTPTMPICAI</sequence>
<protein>
    <recommendedName>
        <fullName evidence="3">histidine kinase</fullName>
        <ecNumber evidence="3">2.7.13.3</ecNumber>
    </recommendedName>
</protein>
<evidence type="ECO:0000256" key="3">
    <source>
        <dbReference type="ARBA" id="ARBA00012438"/>
    </source>
</evidence>
<evidence type="ECO:0000256" key="7">
    <source>
        <dbReference type="ARBA" id="ARBA00023012"/>
    </source>
</evidence>
<dbReference type="InterPro" id="IPR003660">
    <property type="entry name" value="HAMP_dom"/>
</dbReference>
<dbReference type="InterPro" id="IPR003594">
    <property type="entry name" value="HATPase_dom"/>
</dbReference>
<evidence type="ECO:0000256" key="5">
    <source>
        <dbReference type="ARBA" id="ARBA00022679"/>
    </source>
</evidence>
<dbReference type="InterPro" id="IPR036890">
    <property type="entry name" value="HATPase_C_sf"/>
</dbReference>
<accession>A0A951P8Z3</accession>
<evidence type="ECO:0000256" key="8">
    <source>
        <dbReference type="SAM" id="Coils"/>
    </source>
</evidence>
<feature type="coiled-coil region" evidence="8">
    <location>
        <begin position="302"/>
        <end position="336"/>
    </location>
</feature>
<comment type="catalytic activity">
    <reaction evidence="1">
        <text>ATP + protein L-histidine = ADP + protein N-phospho-L-histidine.</text>
        <dbReference type="EC" id="2.7.13.3"/>
    </reaction>
</comment>
<dbReference type="Gene3D" id="1.10.287.130">
    <property type="match status" value="1"/>
</dbReference>
<dbReference type="PANTHER" id="PTHR43065">
    <property type="entry name" value="SENSOR HISTIDINE KINASE"/>
    <property type="match status" value="1"/>
</dbReference>
<dbReference type="SUPFAM" id="SSF47384">
    <property type="entry name" value="Homodimeric domain of signal transducing histidine kinase"/>
    <property type="match status" value="1"/>
</dbReference>
<dbReference type="SMART" id="SM00304">
    <property type="entry name" value="HAMP"/>
    <property type="match status" value="1"/>
</dbReference>
<dbReference type="SMART" id="SM00387">
    <property type="entry name" value="HATPase_c"/>
    <property type="match status" value="1"/>
</dbReference>
<evidence type="ECO:0000256" key="2">
    <source>
        <dbReference type="ARBA" id="ARBA00004370"/>
    </source>
</evidence>
<dbReference type="InterPro" id="IPR004358">
    <property type="entry name" value="Sig_transdc_His_kin-like_C"/>
</dbReference>
<dbReference type="SUPFAM" id="SSF158472">
    <property type="entry name" value="HAMP domain-like"/>
    <property type="match status" value="1"/>
</dbReference>
<keyword evidence="4" id="KW-0597">Phosphoprotein</keyword>
<evidence type="ECO:0000259" key="10">
    <source>
        <dbReference type="PROSITE" id="PS50109"/>
    </source>
</evidence>
<keyword evidence="9" id="KW-1133">Transmembrane helix</keyword>
<organism evidence="12 13">
    <name type="scientific">Pegethrix bostrychoides GSE-TBD4-15B</name>
    <dbReference type="NCBI Taxonomy" id="2839662"/>
    <lineage>
        <taxon>Bacteria</taxon>
        <taxon>Bacillati</taxon>
        <taxon>Cyanobacteriota</taxon>
        <taxon>Cyanophyceae</taxon>
        <taxon>Oculatellales</taxon>
        <taxon>Oculatellaceae</taxon>
        <taxon>Pegethrix</taxon>
    </lineage>
</organism>
<evidence type="ECO:0000256" key="4">
    <source>
        <dbReference type="ARBA" id="ARBA00022553"/>
    </source>
</evidence>
<dbReference type="SMART" id="SM00388">
    <property type="entry name" value="HisKA"/>
    <property type="match status" value="1"/>
</dbReference>
<dbReference type="CDD" id="cd06225">
    <property type="entry name" value="HAMP"/>
    <property type="match status" value="1"/>
</dbReference>
<feature type="domain" description="HAMP" evidence="11">
    <location>
        <begin position="240"/>
        <end position="293"/>
    </location>
</feature>
<dbReference type="Gene3D" id="6.10.340.10">
    <property type="match status" value="1"/>
</dbReference>
<dbReference type="PROSITE" id="PS50109">
    <property type="entry name" value="HIS_KIN"/>
    <property type="match status" value="1"/>
</dbReference>
<evidence type="ECO:0000256" key="6">
    <source>
        <dbReference type="ARBA" id="ARBA00022777"/>
    </source>
</evidence>
<keyword evidence="6" id="KW-0418">Kinase</keyword>
<keyword evidence="7" id="KW-0902">Two-component regulatory system</keyword>
<reference evidence="12" key="2">
    <citation type="journal article" date="2022" name="Microbiol. Resour. Announc.">
        <title>Metagenome Sequencing to Explore Phylogenomics of Terrestrial Cyanobacteria.</title>
        <authorList>
            <person name="Ward R.D."/>
            <person name="Stajich J.E."/>
            <person name="Johansen J.R."/>
            <person name="Huntemann M."/>
            <person name="Clum A."/>
            <person name="Foster B."/>
            <person name="Foster B."/>
            <person name="Roux S."/>
            <person name="Palaniappan K."/>
            <person name="Varghese N."/>
            <person name="Mukherjee S."/>
            <person name="Reddy T.B.K."/>
            <person name="Daum C."/>
            <person name="Copeland A."/>
            <person name="Chen I.A."/>
            <person name="Ivanova N.N."/>
            <person name="Kyrpides N.C."/>
            <person name="Shapiro N."/>
            <person name="Eloe-Fadrosh E.A."/>
            <person name="Pietrasiak N."/>
        </authorList>
    </citation>
    <scope>NUCLEOTIDE SEQUENCE</scope>
    <source>
        <strain evidence="12">GSE-TBD4-15B</strain>
    </source>
</reference>
<evidence type="ECO:0000313" key="13">
    <source>
        <dbReference type="Proteomes" id="UP000707356"/>
    </source>
</evidence>
<keyword evidence="8" id="KW-0175">Coiled coil</keyword>
<proteinExistence type="predicted"/>
<dbReference type="PRINTS" id="PR00344">
    <property type="entry name" value="BCTRLSENSOR"/>
</dbReference>
<keyword evidence="9" id="KW-0812">Transmembrane</keyword>
<evidence type="ECO:0000256" key="1">
    <source>
        <dbReference type="ARBA" id="ARBA00000085"/>
    </source>
</evidence>
<comment type="caution">
    <text evidence="12">The sequence shown here is derived from an EMBL/GenBank/DDBJ whole genome shotgun (WGS) entry which is preliminary data.</text>
</comment>
<dbReference type="PANTHER" id="PTHR43065:SF50">
    <property type="entry name" value="HISTIDINE KINASE"/>
    <property type="match status" value="1"/>
</dbReference>
<dbReference type="Proteomes" id="UP000707356">
    <property type="component" value="Unassembled WGS sequence"/>
</dbReference>
<feature type="transmembrane region" description="Helical" evidence="9">
    <location>
        <begin position="20"/>
        <end position="43"/>
    </location>
</feature>
<evidence type="ECO:0000259" key="11">
    <source>
        <dbReference type="PROSITE" id="PS50885"/>
    </source>
</evidence>
<evidence type="ECO:0000313" key="12">
    <source>
        <dbReference type="EMBL" id="MBW4465276.1"/>
    </source>
</evidence>
<dbReference type="GO" id="GO:0016020">
    <property type="term" value="C:membrane"/>
    <property type="evidence" value="ECO:0007669"/>
    <property type="project" value="UniProtKB-SubCell"/>
</dbReference>
<keyword evidence="5" id="KW-0808">Transferase</keyword>